<dbReference type="GO" id="GO:0005829">
    <property type="term" value="C:cytosol"/>
    <property type="evidence" value="ECO:0007669"/>
    <property type="project" value="TreeGrafter"/>
</dbReference>
<dbReference type="InterPro" id="IPR051451">
    <property type="entry name" value="PhoH2-like"/>
</dbReference>
<sequence length="321" mass="35232">MEMTIQLPDQDQRMAITGPAERNLKIIREALGVSLTARNGSLRLTGETRAVGQAAVVLERLQEAARANKPMSREQLLETVSTAALTNPSPAGPTVNVPPSTPDTMEVYLPGKRIRAKTPGQMAYLEALHHHDLTFCIGPAGTGKTYLAVAAAVSMLKSGQVRKLVLVRPAVEAGEKLGFLPGTMQDKVNPYLRPLLDALHDMMEFEHIERFMAHDLIEIVPLAFMRGRTLNDALIILDEAQNTTRSQMMMFLTRLGHGGKMVVTGDASQIDLDDPRDSGLIDAAHRLKRIKGVAFCTLDGKDIVRHSLVQRIVEAYENVKD</sequence>
<evidence type="ECO:0000256" key="3">
    <source>
        <dbReference type="ARBA" id="ARBA00022490"/>
    </source>
</evidence>
<protein>
    <recommendedName>
        <fullName evidence="6">PhoH-like protein</fullName>
    </recommendedName>
</protein>
<dbReference type="InterPro" id="IPR027417">
    <property type="entry name" value="P-loop_NTPase"/>
</dbReference>
<comment type="subcellular location">
    <subcellularLocation>
        <location evidence="1">Cytoplasm</location>
    </subcellularLocation>
</comment>
<dbReference type="PANTHER" id="PTHR30473">
    <property type="entry name" value="PROTEIN PHOH"/>
    <property type="match status" value="1"/>
</dbReference>
<comment type="similarity">
    <text evidence="2">Belongs to the PhoH family.</text>
</comment>
<evidence type="ECO:0000313" key="8">
    <source>
        <dbReference type="EMBL" id="MBB6430859.1"/>
    </source>
</evidence>
<dbReference type="Gene3D" id="3.40.50.300">
    <property type="entry name" value="P-loop containing nucleotide triphosphate hydrolases"/>
    <property type="match status" value="1"/>
</dbReference>
<dbReference type="EMBL" id="JACHGY010000001">
    <property type="protein sequence ID" value="MBB6430859.1"/>
    <property type="molecule type" value="Genomic_DNA"/>
</dbReference>
<reference evidence="8 9" key="1">
    <citation type="submission" date="2020-08" db="EMBL/GenBank/DDBJ databases">
        <title>Genomic Encyclopedia of Type Strains, Phase IV (KMG-IV): sequencing the most valuable type-strain genomes for metagenomic binning, comparative biology and taxonomic classification.</title>
        <authorList>
            <person name="Goeker M."/>
        </authorList>
    </citation>
    <scope>NUCLEOTIDE SEQUENCE [LARGE SCALE GENOMIC DNA]</scope>
    <source>
        <strain evidence="8 9">DSM 103725</strain>
    </source>
</reference>
<dbReference type="SUPFAM" id="SSF52540">
    <property type="entry name" value="P-loop containing nucleoside triphosphate hydrolases"/>
    <property type="match status" value="1"/>
</dbReference>
<evidence type="ECO:0000256" key="4">
    <source>
        <dbReference type="ARBA" id="ARBA00022741"/>
    </source>
</evidence>
<evidence type="ECO:0000256" key="6">
    <source>
        <dbReference type="ARBA" id="ARBA00039970"/>
    </source>
</evidence>
<comment type="caution">
    <text evidence="8">The sequence shown here is derived from an EMBL/GenBank/DDBJ whole genome shotgun (WGS) entry which is preliminary data.</text>
</comment>
<dbReference type="Pfam" id="PF02562">
    <property type="entry name" value="PhoH"/>
    <property type="match status" value="1"/>
</dbReference>
<evidence type="ECO:0000313" key="9">
    <source>
        <dbReference type="Proteomes" id="UP000541810"/>
    </source>
</evidence>
<gene>
    <name evidence="8" type="ORF">HNQ40_002665</name>
</gene>
<keyword evidence="9" id="KW-1185">Reference proteome</keyword>
<organism evidence="8 9">
    <name type="scientific">Algisphaera agarilytica</name>
    <dbReference type="NCBI Taxonomy" id="1385975"/>
    <lineage>
        <taxon>Bacteria</taxon>
        <taxon>Pseudomonadati</taxon>
        <taxon>Planctomycetota</taxon>
        <taxon>Phycisphaerae</taxon>
        <taxon>Phycisphaerales</taxon>
        <taxon>Phycisphaeraceae</taxon>
        <taxon>Algisphaera</taxon>
    </lineage>
</organism>
<feature type="domain" description="PhoH-like protein" evidence="7">
    <location>
        <begin position="114"/>
        <end position="317"/>
    </location>
</feature>
<evidence type="ECO:0000259" key="7">
    <source>
        <dbReference type="Pfam" id="PF02562"/>
    </source>
</evidence>
<dbReference type="AlphaFoldDB" id="A0A7X0LLF6"/>
<evidence type="ECO:0000256" key="2">
    <source>
        <dbReference type="ARBA" id="ARBA00010393"/>
    </source>
</evidence>
<dbReference type="Proteomes" id="UP000541810">
    <property type="component" value="Unassembled WGS sequence"/>
</dbReference>
<dbReference type="FunFam" id="3.40.50.300:FF:000013">
    <property type="entry name" value="PhoH family ATPase"/>
    <property type="match status" value="1"/>
</dbReference>
<evidence type="ECO:0000256" key="1">
    <source>
        <dbReference type="ARBA" id="ARBA00004496"/>
    </source>
</evidence>
<name>A0A7X0LLF6_9BACT</name>
<dbReference type="InterPro" id="IPR003714">
    <property type="entry name" value="PhoH"/>
</dbReference>
<evidence type="ECO:0000256" key="5">
    <source>
        <dbReference type="ARBA" id="ARBA00022840"/>
    </source>
</evidence>
<proteinExistence type="inferred from homology"/>
<dbReference type="PANTHER" id="PTHR30473:SF1">
    <property type="entry name" value="PHOH-LIKE PROTEIN"/>
    <property type="match status" value="1"/>
</dbReference>
<accession>A0A7X0LLF6</accession>
<keyword evidence="3" id="KW-0963">Cytoplasm</keyword>
<keyword evidence="5" id="KW-0067">ATP-binding</keyword>
<keyword evidence="4" id="KW-0547">Nucleotide-binding</keyword>
<dbReference type="GO" id="GO:0005524">
    <property type="term" value="F:ATP binding"/>
    <property type="evidence" value="ECO:0007669"/>
    <property type="project" value="UniProtKB-KW"/>
</dbReference>